<comment type="caution">
    <text evidence="2">The sequence shown here is derived from an EMBL/GenBank/DDBJ whole genome shotgun (WGS) entry which is preliminary data.</text>
</comment>
<organism evidence="2 3">
    <name type="scientific">Allopontixanthobacter confluentis</name>
    <dbReference type="NCBI Taxonomy" id="1849021"/>
    <lineage>
        <taxon>Bacteria</taxon>
        <taxon>Pseudomonadati</taxon>
        <taxon>Pseudomonadota</taxon>
        <taxon>Alphaproteobacteria</taxon>
        <taxon>Sphingomonadales</taxon>
        <taxon>Erythrobacteraceae</taxon>
        <taxon>Allopontixanthobacter</taxon>
    </lineage>
</organism>
<dbReference type="InterPro" id="IPR032809">
    <property type="entry name" value="Put_HupE_UreJ"/>
</dbReference>
<feature type="transmembrane region" description="Helical" evidence="1">
    <location>
        <begin position="191"/>
        <end position="209"/>
    </location>
</feature>
<dbReference type="OrthoDB" id="9808870at2"/>
<keyword evidence="1" id="KW-0472">Membrane</keyword>
<feature type="transmembrane region" description="Helical" evidence="1">
    <location>
        <begin position="131"/>
        <end position="155"/>
    </location>
</feature>
<keyword evidence="3" id="KW-1185">Reference proteome</keyword>
<evidence type="ECO:0000256" key="1">
    <source>
        <dbReference type="SAM" id="Phobius"/>
    </source>
</evidence>
<keyword evidence="1" id="KW-1133">Transmembrane helix</keyword>
<feature type="transmembrane region" description="Helical" evidence="1">
    <location>
        <begin position="254"/>
        <end position="280"/>
    </location>
</feature>
<reference evidence="2 3" key="1">
    <citation type="submission" date="2019-12" db="EMBL/GenBank/DDBJ databases">
        <title>Genomic-based taxomic classification of the family Erythrobacteraceae.</title>
        <authorList>
            <person name="Xu L."/>
        </authorList>
    </citation>
    <scope>NUCLEOTIDE SEQUENCE [LARGE SCALE GENOMIC DNA]</scope>
    <source>
        <strain evidence="2 3">KCTC 52259</strain>
    </source>
</reference>
<accession>A0A6L7GIV2</accession>
<evidence type="ECO:0000313" key="3">
    <source>
        <dbReference type="Proteomes" id="UP000473531"/>
    </source>
</evidence>
<dbReference type="Proteomes" id="UP000473531">
    <property type="component" value="Unassembled WGS sequence"/>
</dbReference>
<dbReference type="EMBL" id="WTYU01000002">
    <property type="protein sequence ID" value="MXP15515.1"/>
    <property type="molecule type" value="Genomic_DNA"/>
</dbReference>
<proteinExistence type="predicted"/>
<feature type="transmembrane region" description="Helical" evidence="1">
    <location>
        <begin position="162"/>
        <end position="185"/>
    </location>
</feature>
<evidence type="ECO:0000313" key="2">
    <source>
        <dbReference type="EMBL" id="MXP15515.1"/>
    </source>
</evidence>
<dbReference type="AlphaFoldDB" id="A0A6L7GIV2"/>
<feature type="transmembrane region" description="Helical" evidence="1">
    <location>
        <begin position="221"/>
        <end position="242"/>
    </location>
</feature>
<dbReference type="Pfam" id="PF13795">
    <property type="entry name" value="HupE_UreJ_2"/>
    <property type="match status" value="1"/>
</dbReference>
<keyword evidence="1" id="KW-0812">Transmembrane</keyword>
<name>A0A6L7GIV2_9SPHN</name>
<gene>
    <name evidence="2" type="ORF">GRI44_12210</name>
</gene>
<sequence>MPGAAWGDELRPGYLELTQHSAQEWRIAWKLPLSAPPAGQLARPRLPANCQYKPPVVQGFTGGGVTGNAIARCTGAISGGTVSMPALTGPGDMLVRVSPLDEPVQMHRLTAREPAAQISARPATWQVLRSYFVLGVQHIMAGWDHLLFVIALVLLVRSGRAVVAAATAFTIAHSITLAGAALGFISMPQRPVEAMIALSIIFLALETLRSRHEMPTMTLRYPWVVAFLFGLLHGFGFAGALARIGLPQGDVLPALLAFNIGVEAGQLLVIFAVLTMIAILRRWARTALQPSIRISAYAVGITGSYWLIDRVLG</sequence>
<protein>
    <submittedName>
        <fullName evidence="2">HupE/UreJ family protein</fullName>
    </submittedName>
</protein>